<reference evidence="2 3" key="1">
    <citation type="submission" date="2016-06" db="EMBL/GenBank/DDBJ databases">
        <title>Respiratory ammonification of nitrate coupled to the oxidation of elemental sulfur in deep-sea autotrophic thermophilic bacteria.</title>
        <authorList>
            <person name="Slobodkina G.B."/>
            <person name="Mardanov A.V."/>
            <person name="Ravin N.V."/>
            <person name="Frolova A.A."/>
            <person name="Viryasiv M.B."/>
            <person name="Chernyh N.A."/>
            <person name="Bonch-Osmolovskaya E.A."/>
            <person name="Slobodkin A.I."/>
        </authorList>
    </citation>
    <scope>NUCLEOTIDE SEQUENCE [LARGE SCALE GENOMIC DNA]</scope>
    <source>
        <strain evidence="2 3">S69</strain>
    </source>
</reference>
<comment type="caution">
    <text evidence="2">The sequence shown here is derived from an EMBL/GenBank/DDBJ whole genome shotgun (WGS) entry which is preliminary data.</text>
</comment>
<keyword evidence="3" id="KW-1185">Reference proteome</keyword>
<dbReference type="RefSeq" id="WP_067616126.1">
    <property type="nucleotide sequence ID" value="NZ_MAGO01000002.1"/>
</dbReference>
<dbReference type="AlphaFoldDB" id="A0A1B9F881"/>
<proteinExistence type="predicted"/>
<dbReference type="STRING" id="1156395.DBT_0545"/>
<evidence type="ECO:0000313" key="3">
    <source>
        <dbReference type="Proteomes" id="UP000093080"/>
    </source>
</evidence>
<sequence>MNFEVGLNVLILFQIIIDLILIVAFWAIYRRLTFLDPKKIERLIKILKESQELTTRLQEEISATSKAKVKKTAPIDVYTEIKRLSSMGKSVEEIADRLGLTQTEVELALAKRPK</sequence>
<name>A0A1B9F881_9BACT</name>
<keyword evidence="1" id="KW-1133">Transmembrane helix</keyword>
<feature type="transmembrane region" description="Helical" evidence="1">
    <location>
        <begin position="6"/>
        <end position="29"/>
    </location>
</feature>
<dbReference type="Proteomes" id="UP000093080">
    <property type="component" value="Unassembled WGS sequence"/>
</dbReference>
<protein>
    <recommendedName>
        <fullName evidence="4">DUF2802 domain-containing protein</fullName>
    </recommendedName>
</protein>
<evidence type="ECO:0000313" key="2">
    <source>
        <dbReference type="EMBL" id="OCC16083.1"/>
    </source>
</evidence>
<accession>A0A1B9F881</accession>
<evidence type="ECO:0000256" key="1">
    <source>
        <dbReference type="SAM" id="Phobius"/>
    </source>
</evidence>
<keyword evidence="1" id="KW-0472">Membrane</keyword>
<keyword evidence="1" id="KW-0812">Transmembrane</keyword>
<dbReference type="EMBL" id="MAGO01000002">
    <property type="protein sequence ID" value="OCC16083.1"/>
    <property type="molecule type" value="Genomic_DNA"/>
</dbReference>
<organism evidence="2 3">
    <name type="scientific">Dissulfuribacter thermophilus</name>
    <dbReference type="NCBI Taxonomy" id="1156395"/>
    <lineage>
        <taxon>Bacteria</taxon>
        <taxon>Pseudomonadati</taxon>
        <taxon>Thermodesulfobacteriota</taxon>
        <taxon>Dissulfuribacteria</taxon>
        <taxon>Dissulfuribacterales</taxon>
        <taxon>Dissulfuribacteraceae</taxon>
        <taxon>Dissulfuribacter</taxon>
    </lineage>
</organism>
<gene>
    <name evidence="2" type="ORF">DBT_0545</name>
</gene>
<evidence type="ECO:0008006" key="4">
    <source>
        <dbReference type="Google" id="ProtNLM"/>
    </source>
</evidence>